<evidence type="ECO:0000259" key="5">
    <source>
        <dbReference type="PROSITE" id="PS51352"/>
    </source>
</evidence>
<dbReference type="Pfam" id="PF08534">
    <property type="entry name" value="Redoxin"/>
    <property type="match status" value="1"/>
</dbReference>
<keyword evidence="1 6" id="KW-0575">Peroxidase</keyword>
<dbReference type="PANTHER" id="PTHR43110:SF1">
    <property type="entry name" value="THIOL PEROXIDASE"/>
    <property type="match status" value="1"/>
</dbReference>
<evidence type="ECO:0000256" key="2">
    <source>
        <dbReference type="ARBA" id="ARBA00022862"/>
    </source>
</evidence>
<organism evidence="6 7">
    <name type="scientific">Aerococcus agrisoli</name>
    <dbReference type="NCBI Taxonomy" id="2487350"/>
    <lineage>
        <taxon>Bacteria</taxon>
        <taxon>Bacillati</taxon>
        <taxon>Bacillota</taxon>
        <taxon>Bacilli</taxon>
        <taxon>Lactobacillales</taxon>
        <taxon>Aerococcaceae</taxon>
        <taxon>Aerococcus</taxon>
    </lineage>
</organism>
<dbReference type="InterPro" id="IPR050455">
    <property type="entry name" value="Tpx_Peroxidase_subfamily"/>
</dbReference>
<keyword evidence="3" id="KW-1015">Disulfide bond</keyword>
<sequence>MEIKRGDQVIHLVGQQLAVGDQLPDVNLIDKDKTSVALADHINGLTVISIVPDINTRTCNIQTNRFAALAKEKEYPILTISTNSPEDIVNWCHANDVDMVYLSDENHDLADASGLLMAENDKLARTVFLVDATGKIEYMEIVPDMREEPNYDAVISLADSLSK</sequence>
<reference evidence="6 7" key="1">
    <citation type="submission" date="2018-11" db="EMBL/GenBank/DDBJ databases">
        <title>Aerococcus sp. SJQ22, whole genome shotgun sequence.</title>
        <authorList>
            <person name="Sun L."/>
            <person name="Gao X."/>
            <person name="Chen W."/>
            <person name="Huang K."/>
        </authorList>
    </citation>
    <scope>NUCLEOTIDE SEQUENCE [LARGE SCALE GENOMIC DNA]</scope>
    <source>
        <strain evidence="6 7">SJQ22</strain>
    </source>
</reference>
<protein>
    <submittedName>
        <fullName evidence="6">Thiol peroxidase</fullName>
    </submittedName>
</protein>
<dbReference type="InterPro" id="IPR036249">
    <property type="entry name" value="Thioredoxin-like_sf"/>
</dbReference>
<evidence type="ECO:0000313" key="7">
    <source>
        <dbReference type="Proteomes" id="UP000273977"/>
    </source>
</evidence>
<keyword evidence="1 6" id="KW-0560">Oxidoreductase</keyword>
<keyword evidence="2" id="KW-0049">Antioxidant</keyword>
<dbReference type="Gene3D" id="3.40.30.10">
    <property type="entry name" value="Glutaredoxin"/>
    <property type="match status" value="1"/>
</dbReference>
<proteinExistence type="predicted"/>
<dbReference type="InterPro" id="IPR013766">
    <property type="entry name" value="Thioredoxin_domain"/>
</dbReference>
<dbReference type="GO" id="GO:0004601">
    <property type="term" value="F:peroxidase activity"/>
    <property type="evidence" value="ECO:0007669"/>
    <property type="project" value="UniProtKB-KW"/>
</dbReference>
<accession>A0A3N4GG94</accession>
<evidence type="ECO:0000313" key="6">
    <source>
        <dbReference type="EMBL" id="RPA60858.1"/>
    </source>
</evidence>
<dbReference type="AlphaFoldDB" id="A0A3N4GG94"/>
<name>A0A3N4GG94_9LACT</name>
<dbReference type="InterPro" id="IPR013740">
    <property type="entry name" value="Redoxin"/>
</dbReference>
<keyword evidence="7" id="KW-1185">Reference proteome</keyword>
<gene>
    <name evidence="6" type="ORF">EF384_03925</name>
</gene>
<dbReference type="OrthoDB" id="9781543at2"/>
<dbReference type="RefSeq" id="WP_123779681.1">
    <property type="nucleotide sequence ID" value="NZ_RKMG01000008.1"/>
</dbReference>
<keyword evidence="4" id="KW-0676">Redox-active center</keyword>
<feature type="domain" description="Thioredoxin" evidence="5">
    <location>
        <begin position="17"/>
        <end position="163"/>
    </location>
</feature>
<dbReference type="PANTHER" id="PTHR43110">
    <property type="entry name" value="THIOL PEROXIDASE"/>
    <property type="match status" value="1"/>
</dbReference>
<evidence type="ECO:0000256" key="3">
    <source>
        <dbReference type="ARBA" id="ARBA00023157"/>
    </source>
</evidence>
<dbReference type="Proteomes" id="UP000273977">
    <property type="component" value="Unassembled WGS sequence"/>
</dbReference>
<comment type="caution">
    <text evidence="6">The sequence shown here is derived from an EMBL/GenBank/DDBJ whole genome shotgun (WGS) entry which is preliminary data.</text>
</comment>
<evidence type="ECO:0000256" key="1">
    <source>
        <dbReference type="ARBA" id="ARBA00022559"/>
    </source>
</evidence>
<dbReference type="EMBL" id="RKMG01000008">
    <property type="protein sequence ID" value="RPA60858.1"/>
    <property type="molecule type" value="Genomic_DNA"/>
</dbReference>
<evidence type="ECO:0000256" key="4">
    <source>
        <dbReference type="ARBA" id="ARBA00023284"/>
    </source>
</evidence>
<dbReference type="PROSITE" id="PS51352">
    <property type="entry name" value="THIOREDOXIN_2"/>
    <property type="match status" value="1"/>
</dbReference>
<dbReference type="SUPFAM" id="SSF52833">
    <property type="entry name" value="Thioredoxin-like"/>
    <property type="match status" value="1"/>
</dbReference>